<organism evidence="1 2">
    <name type="scientific">Melia azedarach</name>
    <name type="common">Chinaberry tree</name>
    <dbReference type="NCBI Taxonomy" id="155640"/>
    <lineage>
        <taxon>Eukaryota</taxon>
        <taxon>Viridiplantae</taxon>
        <taxon>Streptophyta</taxon>
        <taxon>Embryophyta</taxon>
        <taxon>Tracheophyta</taxon>
        <taxon>Spermatophyta</taxon>
        <taxon>Magnoliopsida</taxon>
        <taxon>eudicotyledons</taxon>
        <taxon>Gunneridae</taxon>
        <taxon>Pentapetalae</taxon>
        <taxon>rosids</taxon>
        <taxon>malvids</taxon>
        <taxon>Sapindales</taxon>
        <taxon>Meliaceae</taxon>
        <taxon>Melia</taxon>
    </lineage>
</organism>
<reference evidence="1 2" key="1">
    <citation type="journal article" date="2023" name="Science">
        <title>Complex scaffold remodeling in plant triterpene biosynthesis.</title>
        <authorList>
            <person name="De La Pena R."/>
            <person name="Hodgson H."/>
            <person name="Liu J.C."/>
            <person name="Stephenson M.J."/>
            <person name="Martin A.C."/>
            <person name="Owen C."/>
            <person name="Harkess A."/>
            <person name="Leebens-Mack J."/>
            <person name="Jimenez L.E."/>
            <person name="Osbourn A."/>
            <person name="Sattely E.S."/>
        </authorList>
    </citation>
    <scope>NUCLEOTIDE SEQUENCE [LARGE SCALE GENOMIC DNA]</scope>
    <source>
        <strain evidence="2">cv. JPN11</strain>
        <tissue evidence="1">Leaf</tissue>
    </source>
</reference>
<sequence length="555" mass="63620">MQEIRRKVLWDGKKSGIIGLYGACGVGKIEVVRRACKRIRTMKDSITFIWLELSYENDLLKLQMEIVKQINLKRRINGSVQDNAKVLNKALRKKKNVLLFLDNMRKAIGLEEVRLSVHHILIVITSRSFAVCCQMKCDDKIALKSLSDDEAYELFKQEIGIWRIHSTEEIQSTLKKIAKECAGLPLAIVAAAKWLRKYFEYDDFVLIERSLKMDSAAFSNLKYIENKIIQDLELSYARLEHSSYSCAKECLLHCIMYSRNHAFAAMELMKNWMVEGLSSEVEGIDEKLGEAKEILEELKDASLLESIAYDNEEEMVKMHPIIWDMAVKLEKEKLRFFPKPGCRIEKFAWEDLSDNVERVSLMNNNFKELPSLSSAFKFQKLSTLLLQGNPFDIHLDLDFFNSFPNLKILDLSDTPVRLEQNSLSCLKHLTSLLLRNCIHLTCLPSLSELLELMVLDVSGCPVAKLPSLSKFVSLIVLNVSDCPITELPSLSRLKELMVLDVSGCPIAKLPHGMNHLTKLVRLILSRTRVRIFPSAWMKDIPKLRYLITLEITFSS</sequence>
<keyword evidence="2" id="KW-1185">Reference proteome</keyword>
<name>A0ACC1Y5G3_MELAZ</name>
<dbReference type="Proteomes" id="UP001164539">
    <property type="component" value="Chromosome 5"/>
</dbReference>
<gene>
    <name evidence="1" type="ORF">OWV82_010389</name>
</gene>
<evidence type="ECO:0000313" key="2">
    <source>
        <dbReference type="Proteomes" id="UP001164539"/>
    </source>
</evidence>
<evidence type="ECO:0000313" key="1">
    <source>
        <dbReference type="EMBL" id="KAJ4718745.1"/>
    </source>
</evidence>
<accession>A0ACC1Y5G3</accession>
<comment type="caution">
    <text evidence="1">The sequence shown here is derived from an EMBL/GenBank/DDBJ whole genome shotgun (WGS) entry which is preliminary data.</text>
</comment>
<protein>
    <submittedName>
        <fullName evidence="1">Disease resistance protein</fullName>
    </submittedName>
</protein>
<proteinExistence type="predicted"/>
<dbReference type="EMBL" id="CM051398">
    <property type="protein sequence ID" value="KAJ4718745.1"/>
    <property type="molecule type" value="Genomic_DNA"/>
</dbReference>